<keyword evidence="2" id="KW-1185">Reference proteome</keyword>
<dbReference type="Proteomes" id="UP001432146">
    <property type="component" value="Unassembled WGS sequence"/>
</dbReference>
<accession>A0AAW0ZUJ9</accession>
<evidence type="ECO:0000313" key="2">
    <source>
        <dbReference type="Proteomes" id="UP001432146"/>
    </source>
</evidence>
<gene>
    <name evidence="1" type="ORF">QLX08_006575</name>
</gene>
<organism evidence="1 2">
    <name type="scientific">Tetragonisca angustula</name>
    <dbReference type="NCBI Taxonomy" id="166442"/>
    <lineage>
        <taxon>Eukaryota</taxon>
        <taxon>Metazoa</taxon>
        <taxon>Ecdysozoa</taxon>
        <taxon>Arthropoda</taxon>
        <taxon>Hexapoda</taxon>
        <taxon>Insecta</taxon>
        <taxon>Pterygota</taxon>
        <taxon>Neoptera</taxon>
        <taxon>Endopterygota</taxon>
        <taxon>Hymenoptera</taxon>
        <taxon>Apocrita</taxon>
        <taxon>Aculeata</taxon>
        <taxon>Apoidea</taxon>
        <taxon>Anthophila</taxon>
        <taxon>Apidae</taxon>
        <taxon>Tetragonisca</taxon>
    </lineage>
</organism>
<proteinExistence type="predicted"/>
<sequence length="96" mass="11050">MELISLFLSIRVQKGLNSIATFTLLPSCRCPPPTSRLAILFYTTMGHRSGESDRECDLGRSWRFRSLRIYVFTRLCPTKAKFTGRQGYVARLYLVL</sequence>
<reference evidence="1 2" key="1">
    <citation type="submission" date="2024-05" db="EMBL/GenBank/DDBJ databases">
        <title>The nuclear and mitochondrial genome assemblies of Tetragonisca angustula (Apidae: Meliponini), a tiny yet remarkable pollinator in the Neotropics.</title>
        <authorList>
            <person name="Ferrari R."/>
            <person name="Ricardo P.C."/>
            <person name="Dias F.C."/>
            <person name="Araujo N.S."/>
            <person name="Soares D.O."/>
            <person name="Zhou Q.-S."/>
            <person name="Zhu C.-D."/>
            <person name="Coutinho L."/>
            <person name="Airas M.C."/>
            <person name="Batista T.M."/>
        </authorList>
    </citation>
    <scope>NUCLEOTIDE SEQUENCE [LARGE SCALE GENOMIC DNA]</scope>
    <source>
        <strain evidence="1">ASF017062</strain>
        <tissue evidence="1">Abdomen</tissue>
    </source>
</reference>
<dbReference type="EMBL" id="JAWNGG020000120">
    <property type="protein sequence ID" value="KAK9300869.1"/>
    <property type="molecule type" value="Genomic_DNA"/>
</dbReference>
<evidence type="ECO:0000313" key="1">
    <source>
        <dbReference type="EMBL" id="KAK9300869.1"/>
    </source>
</evidence>
<protein>
    <submittedName>
        <fullName evidence="1">Uncharacterized protein</fullName>
    </submittedName>
</protein>
<comment type="caution">
    <text evidence="1">The sequence shown here is derived from an EMBL/GenBank/DDBJ whole genome shotgun (WGS) entry which is preliminary data.</text>
</comment>
<name>A0AAW0ZUJ9_9HYME</name>
<dbReference type="AlphaFoldDB" id="A0AAW0ZUJ9"/>